<accession>A3VHB6</accession>
<comment type="caution">
    <text evidence="1">The sequence shown here is derived from an EMBL/GenBank/DDBJ whole genome shotgun (WGS) entry which is preliminary data.</text>
</comment>
<reference evidence="1 2" key="1">
    <citation type="journal article" date="2010" name="J. Bacteriol.">
        <title>Genome sequences of Pelagibaca bermudensis HTCC2601T and Maritimibacter alkaliphilus HTCC2654T, the type strains of two marine Roseobacter genera.</title>
        <authorList>
            <person name="Thrash J.C."/>
            <person name="Cho J.C."/>
            <person name="Ferriera S."/>
            <person name="Johnson J."/>
            <person name="Vergin K.L."/>
            <person name="Giovannoni S.J."/>
        </authorList>
    </citation>
    <scope>NUCLEOTIDE SEQUENCE [LARGE SCALE GENOMIC DNA]</scope>
    <source>
        <strain evidence="1 2">HTCC2654</strain>
    </source>
</reference>
<protein>
    <submittedName>
        <fullName evidence="1">Uncharacterized protein</fullName>
    </submittedName>
</protein>
<dbReference type="EMBL" id="AAMT01000008">
    <property type="protein sequence ID" value="EAQ12671.1"/>
    <property type="molecule type" value="Genomic_DNA"/>
</dbReference>
<dbReference type="AlphaFoldDB" id="A3VHB6"/>
<evidence type="ECO:0000313" key="1">
    <source>
        <dbReference type="EMBL" id="EAQ12671.1"/>
    </source>
</evidence>
<gene>
    <name evidence="1" type="ORF">RB2654_15335</name>
</gene>
<dbReference type="Proteomes" id="UP000002931">
    <property type="component" value="Unassembled WGS sequence"/>
</dbReference>
<organism evidence="1 2">
    <name type="scientific">Maritimibacter alkaliphilus HTCC2654</name>
    <dbReference type="NCBI Taxonomy" id="314271"/>
    <lineage>
        <taxon>Bacteria</taxon>
        <taxon>Pseudomonadati</taxon>
        <taxon>Pseudomonadota</taxon>
        <taxon>Alphaproteobacteria</taxon>
        <taxon>Rhodobacterales</taxon>
        <taxon>Roseobacteraceae</taxon>
        <taxon>Maritimibacter</taxon>
    </lineage>
</organism>
<dbReference type="HOGENOM" id="CLU_3272478_0_0_5"/>
<keyword evidence="2" id="KW-1185">Reference proteome</keyword>
<sequence length="41" mass="4481">MGLVDRQFARTGRGGGDELLPSIRVGLSGPRVGLFRLRTIR</sequence>
<proteinExistence type="predicted"/>
<evidence type="ECO:0000313" key="2">
    <source>
        <dbReference type="Proteomes" id="UP000002931"/>
    </source>
</evidence>
<name>A3VHB6_9RHOB</name>